<keyword evidence="4" id="KW-1185">Reference proteome</keyword>
<feature type="domain" description="PB1-like" evidence="2">
    <location>
        <begin position="11"/>
        <end position="106"/>
    </location>
</feature>
<reference evidence="4" key="1">
    <citation type="journal article" date="2017" name="Front. Plant Sci.">
        <title>Climate Clever Clovers: New Paradigm to Reduce the Environmental Footprint of Ruminants by Breeding Low Methanogenic Forages Utilizing Haplotype Variation.</title>
        <authorList>
            <person name="Kaur P."/>
            <person name="Appels R."/>
            <person name="Bayer P.E."/>
            <person name="Keeble-Gagnere G."/>
            <person name="Wang J."/>
            <person name="Hirakawa H."/>
            <person name="Shirasawa K."/>
            <person name="Vercoe P."/>
            <person name="Stefanova K."/>
            <person name="Durmic Z."/>
            <person name="Nichols P."/>
            <person name="Revell C."/>
            <person name="Isobe S.N."/>
            <person name="Edwards D."/>
            <person name="Erskine W."/>
        </authorList>
    </citation>
    <scope>NUCLEOTIDE SEQUENCE [LARGE SCALE GENOMIC DNA]</scope>
    <source>
        <strain evidence="4">cv. Daliak</strain>
    </source>
</reference>
<proteinExistence type="predicted"/>
<organism evidence="3 4">
    <name type="scientific">Trifolium subterraneum</name>
    <name type="common">Subterranean clover</name>
    <dbReference type="NCBI Taxonomy" id="3900"/>
    <lineage>
        <taxon>Eukaryota</taxon>
        <taxon>Viridiplantae</taxon>
        <taxon>Streptophyta</taxon>
        <taxon>Embryophyta</taxon>
        <taxon>Tracheophyta</taxon>
        <taxon>Spermatophyta</taxon>
        <taxon>Magnoliopsida</taxon>
        <taxon>eudicotyledons</taxon>
        <taxon>Gunneridae</taxon>
        <taxon>Pentapetalae</taxon>
        <taxon>rosids</taxon>
        <taxon>fabids</taxon>
        <taxon>Fabales</taxon>
        <taxon>Fabaceae</taxon>
        <taxon>Papilionoideae</taxon>
        <taxon>50 kb inversion clade</taxon>
        <taxon>NPAAA clade</taxon>
        <taxon>Hologalegina</taxon>
        <taxon>IRL clade</taxon>
        <taxon>Trifolieae</taxon>
        <taxon>Trifolium</taxon>
    </lineage>
</organism>
<feature type="compositionally biased region" description="Basic and acidic residues" evidence="1">
    <location>
        <begin position="231"/>
        <end position="242"/>
    </location>
</feature>
<evidence type="ECO:0000256" key="1">
    <source>
        <dbReference type="SAM" id="MobiDB-lite"/>
    </source>
</evidence>
<evidence type="ECO:0000313" key="3">
    <source>
        <dbReference type="EMBL" id="GAU18410.1"/>
    </source>
</evidence>
<accession>A0A2Z6M0H4</accession>
<gene>
    <name evidence="3" type="ORF">TSUD_202990</name>
</gene>
<name>A0A2Z6M0H4_TRISU</name>
<dbReference type="Pfam" id="PF26130">
    <property type="entry name" value="PB1-like"/>
    <property type="match status" value="1"/>
</dbReference>
<sequence length="265" mass="30683">MYRQADKQEDKFRIHHGGNFVNSPVKKYVNGQVHEMENKLDVDWFSVLDLENIVKSLGYVDLKCMWYHHPKYSFVDGLRPFNNDSDFQKLVEDSKGYNTIDLYVEHSIDSPIVCLDRETPVIVDIDDEGPLLDEYGVDGVETEEVRVEEGLTESEDDEDYIANYGDENDDTDFDGDLVDEDWDWTHELPTETFVGNDATVYQRNTTQVEHEDVDNESDLQTPPESEDDEADNRKFPKYKIPENGDPVMMELGTEFDTKQQDVLTT</sequence>
<dbReference type="OrthoDB" id="1435385at2759"/>
<dbReference type="AlphaFoldDB" id="A0A2Z6M0H4"/>
<dbReference type="EMBL" id="DF973182">
    <property type="protein sequence ID" value="GAU18410.1"/>
    <property type="molecule type" value="Genomic_DNA"/>
</dbReference>
<evidence type="ECO:0000313" key="4">
    <source>
        <dbReference type="Proteomes" id="UP000242715"/>
    </source>
</evidence>
<evidence type="ECO:0000259" key="2">
    <source>
        <dbReference type="Pfam" id="PF26130"/>
    </source>
</evidence>
<dbReference type="Proteomes" id="UP000242715">
    <property type="component" value="Unassembled WGS sequence"/>
</dbReference>
<protein>
    <recommendedName>
        <fullName evidence="2">PB1-like domain-containing protein</fullName>
    </recommendedName>
</protein>
<feature type="region of interest" description="Disordered" evidence="1">
    <location>
        <begin position="207"/>
        <end position="265"/>
    </location>
</feature>
<dbReference type="InterPro" id="IPR058594">
    <property type="entry name" value="PB1-like_dom_pln"/>
</dbReference>